<dbReference type="GO" id="GO:0003700">
    <property type="term" value="F:DNA-binding transcription factor activity"/>
    <property type="evidence" value="ECO:0007669"/>
    <property type="project" value="InterPro"/>
</dbReference>
<dbReference type="SMART" id="SM00347">
    <property type="entry name" value="HTH_MARR"/>
    <property type="match status" value="1"/>
</dbReference>
<accession>M1UL90</accession>
<dbReference type="InterPro" id="IPR036388">
    <property type="entry name" value="WH-like_DNA-bd_sf"/>
</dbReference>
<evidence type="ECO:0000259" key="1">
    <source>
        <dbReference type="PROSITE" id="PS50995"/>
    </source>
</evidence>
<organism evidence="2 3">
    <name type="scientific">Corynebacterium callunae DSM 20147</name>
    <dbReference type="NCBI Taxonomy" id="1121353"/>
    <lineage>
        <taxon>Bacteria</taxon>
        <taxon>Bacillati</taxon>
        <taxon>Actinomycetota</taxon>
        <taxon>Actinomycetes</taxon>
        <taxon>Mycobacteriales</taxon>
        <taxon>Corynebacteriaceae</taxon>
        <taxon>Corynebacterium</taxon>
    </lineage>
</organism>
<dbReference type="PRINTS" id="PR00598">
    <property type="entry name" value="HTHMARR"/>
</dbReference>
<dbReference type="eggNOG" id="COG1846">
    <property type="taxonomic scope" value="Bacteria"/>
</dbReference>
<dbReference type="Pfam" id="PF12802">
    <property type="entry name" value="MarR_2"/>
    <property type="match status" value="1"/>
</dbReference>
<reference evidence="2 3" key="1">
    <citation type="submission" date="2013-02" db="EMBL/GenBank/DDBJ databases">
        <title>The complete genome sequence of Corynebacterium callunae DSM 20147.</title>
        <authorList>
            <person name="Ruckert C."/>
            <person name="Albersmeier A."/>
            <person name="Kalinowski J."/>
        </authorList>
    </citation>
    <scope>NUCLEOTIDE SEQUENCE [LARGE SCALE GENOMIC DNA]</scope>
    <source>
        <strain evidence="2 3">DSM 20147</strain>
    </source>
</reference>
<dbReference type="InterPro" id="IPR000835">
    <property type="entry name" value="HTH_MarR-typ"/>
</dbReference>
<dbReference type="InterPro" id="IPR036390">
    <property type="entry name" value="WH_DNA-bd_sf"/>
</dbReference>
<dbReference type="Proteomes" id="UP000011760">
    <property type="component" value="Chromosome"/>
</dbReference>
<proteinExistence type="predicted"/>
<dbReference type="Gene3D" id="1.10.10.10">
    <property type="entry name" value="Winged helix-like DNA-binding domain superfamily/Winged helix DNA-binding domain"/>
    <property type="match status" value="1"/>
</dbReference>
<dbReference type="EMBL" id="CP004354">
    <property type="protein sequence ID" value="AGG66824.1"/>
    <property type="molecule type" value="Genomic_DNA"/>
</dbReference>
<protein>
    <submittedName>
        <fullName evidence="2">MarR family transcriptional regulator</fullName>
    </submittedName>
</protein>
<dbReference type="PROSITE" id="PS50995">
    <property type="entry name" value="HTH_MARR_2"/>
    <property type="match status" value="1"/>
</dbReference>
<dbReference type="PATRIC" id="fig|1121353.3.peg.1406"/>
<sequence length="154" mass="17201">MTDAVPENTFAQIAYEQMLNSRYALQNHPAHRFSAGLDRSATVLLARLSVAEPMTIAELAEAFGLDISTIHRQVAAAIKAGLIERIDDPAGGQAKKHQPTAEGSRLLAAEFAYREATTREIMQGWSEEDTADYLRLVEKFNRGIEHLRNQPWPR</sequence>
<feature type="domain" description="HTH marR-type" evidence="1">
    <location>
        <begin position="1"/>
        <end position="142"/>
    </location>
</feature>
<dbReference type="STRING" id="1121353.H924_06900"/>
<keyword evidence="3" id="KW-1185">Reference proteome</keyword>
<gene>
    <name evidence="2" type="ORF">H924_06900</name>
</gene>
<evidence type="ECO:0000313" key="3">
    <source>
        <dbReference type="Proteomes" id="UP000011760"/>
    </source>
</evidence>
<evidence type="ECO:0000313" key="2">
    <source>
        <dbReference type="EMBL" id="AGG66824.1"/>
    </source>
</evidence>
<dbReference type="RefSeq" id="WP_015651255.1">
    <property type="nucleotide sequence ID" value="NC_020506.1"/>
</dbReference>
<dbReference type="KEGG" id="ccn:H924_06900"/>
<name>M1UL90_9CORY</name>
<dbReference type="HOGENOM" id="CLU_083287_15_0_11"/>
<dbReference type="AlphaFoldDB" id="M1UL90"/>
<dbReference type="SUPFAM" id="SSF46785">
    <property type="entry name" value="Winged helix' DNA-binding domain"/>
    <property type="match status" value="1"/>
</dbReference>